<sequence>MALLLLSAGLWIPAASSFQDLIMSYLGLHWTNDLPGAMIQHTMRQVLLQQYDIQSDGGEVFRERVIHVPGSEVMKKHVKKVGSFRRLSQLAICIIEHLICINFSMLEKRLPIAYMFSVPNLYYRHVSLNNRRQSMKDIIVNNSVLMLIGVERRPRRAWLMSTREAGSSTEDETQDSRSLSCYELRCLG</sequence>
<proteinExistence type="predicted"/>
<organism evidence="1">
    <name type="scientific">Aegilops tauschii</name>
    <name type="common">Tausch's goatgrass</name>
    <name type="synonym">Aegilops squarrosa</name>
    <dbReference type="NCBI Taxonomy" id="37682"/>
    <lineage>
        <taxon>Eukaryota</taxon>
        <taxon>Viridiplantae</taxon>
        <taxon>Streptophyta</taxon>
        <taxon>Embryophyta</taxon>
        <taxon>Tracheophyta</taxon>
        <taxon>Spermatophyta</taxon>
        <taxon>Magnoliopsida</taxon>
        <taxon>Liliopsida</taxon>
        <taxon>Poales</taxon>
        <taxon>Poaceae</taxon>
        <taxon>BOP clade</taxon>
        <taxon>Pooideae</taxon>
        <taxon>Triticodae</taxon>
        <taxon>Triticeae</taxon>
        <taxon>Triticinae</taxon>
        <taxon>Aegilops</taxon>
    </lineage>
</organism>
<accession>N1QY06</accession>
<protein>
    <submittedName>
        <fullName evidence="1">Uncharacterized protein</fullName>
    </submittedName>
</protein>
<evidence type="ECO:0000313" key="1">
    <source>
        <dbReference type="EnsemblPlants" id="EMT15736"/>
    </source>
</evidence>
<reference evidence="1" key="1">
    <citation type="submission" date="2015-06" db="UniProtKB">
        <authorList>
            <consortium name="EnsemblPlants"/>
        </authorList>
    </citation>
    <scope>IDENTIFICATION</scope>
</reference>
<dbReference type="AlphaFoldDB" id="N1QY06"/>
<dbReference type="EnsemblPlants" id="EMT15736">
    <property type="protein sequence ID" value="EMT15736"/>
    <property type="gene ID" value="F775_31361"/>
</dbReference>
<name>N1QY06_AEGTA</name>